<dbReference type="PANTHER" id="PTHR48022:SF5">
    <property type="entry name" value="ALPHA-GLUCOSIDES PERMEASE MPH2-RELATED"/>
    <property type="match status" value="1"/>
</dbReference>
<organism evidence="12 13">
    <name type="scientific">Pseudocercospora fuligena</name>
    <dbReference type="NCBI Taxonomy" id="685502"/>
    <lineage>
        <taxon>Eukaryota</taxon>
        <taxon>Fungi</taxon>
        <taxon>Dikarya</taxon>
        <taxon>Ascomycota</taxon>
        <taxon>Pezizomycotina</taxon>
        <taxon>Dothideomycetes</taxon>
        <taxon>Dothideomycetidae</taxon>
        <taxon>Mycosphaerellales</taxon>
        <taxon>Mycosphaerellaceae</taxon>
        <taxon>Pseudocercospora</taxon>
    </lineage>
</organism>
<evidence type="ECO:0000256" key="8">
    <source>
        <dbReference type="RuleBase" id="RU003346"/>
    </source>
</evidence>
<reference evidence="12" key="1">
    <citation type="submission" date="2020-04" db="EMBL/GenBank/DDBJ databases">
        <title>Draft genome resource of the tomato pathogen Pseudocercospora fuligena.</title>
        <authorList>
            <person name="Zaccaron A."/>
        </authorList>
    </citation>
    <scope>NUCLEOTIDE SEQUENCE</scope>
    <source>
        <strain evidence="12">PF001</strain>
    </source>
</reference>
<evidence type="ECO:0000256" key="5">
    <source>
        <dbReference type="ARBA" id="ARBA00022989"/>
    </source>
</evidence>
<gene>
    <name evidence="12" type="ORF">HII31_01143</name>
</gene>
<keyword evidence="3 8" id="KW-0813">Transport</keyword>
<feature type="transmembrane region" description="Helical" evidence="10">
    <location>
        <begin position="62"/>
        <end position="89"/>
    </location>
</feature>
<proteinExistence type="inferred from homology"/>
<dbReference type="Pfam" id="PF00083">
    <property type="entry name" value="Sugar_tr"/>
    <property type="match status" value="1"/>
</dbReference>
<feature type="transmembrane region" description="Helical" evidence="10">
    <location>
        <begin position="239"/>
        <end position="260"/>
    </location>
</feature>
<accession>A0A8H6RUV2</accession>
<dbReference type="AlphaFoldDB" id="A0A8H6RUV2"/>
<evidence type="ECO:0000256" key="6">
    <source>
        <dbReference type="ARBA" id="ARBA00023136"/>
    </source>
</evidence>
<dbReference type="PANTHER" id="PTHR48022">
    <property type="entry name" value="PLASTIDIC GLUCOSE TRANSPORTER 4"/>
    <property type="match status" value="1"/>
</dbReference>
<dbReference type="GO" id="GO:0005351">
    <property type="term" value="F:carbohydrate:proton symporter activity"/>
    <property type="evidence" value="ECO:0007669"/>
    <property type="project" value="TreeGrafter"/>
</dbReference>
<dbReference type="Proteomes" id="UP000660729">
    <property type="component" value="Unassembled WGS sequence"/>
</dbReference>
<dbReference type="InterPro" id="IPR050360">
    <property type="entry name" value="MFS_Sugar_Transporters"/>
</dbReference>
<evidence type="ECO:0000259" key="11">
    <source>
        <dbReference type="PROSITE" id="PS50850"/>
    </source>
</evidence>
<feature type="transmembrane region" description="Helical" evidence="10">
    <location>
        <begin position="142"/>
        <end position="160"/>
    </location>
</feature>
<keyword evidence="7" id="KW-0462">Maltose metabolism</keyword>
<dbReference type="Gene3D" id="1.20.1250.20">
    <property type="entry name" value="MFS general substrate transporter like domains"/>
    <property type="match status" value="1"/>
</dbReference>
<feature type="transmembrane region" description="Helical" evidence="10">
    <location>
        <begin position="109"/>
        <end position="130"/>
    </location>
</feature>
<comment type="subcellular location">
    <subcellularLocation>
        <location evidence="1">Membrane</location>
        <topology evidence="1">Multi-pass membrane protein</topology>
    </subcellularLocation>
</comment>
<comment type="similarity">
    <text evidence="2 8">Belongs to the major facilitator superfamily. Sugar transporter (TC 2.A.1.1) family.</text>
</comment>
<evidence type="ECO:0000256" key="7">
    <source>
        <dbReference type="ARBA" id="ARBA00026248"/>
    </source>
</evidence>
<keyword evidence="13" id="KW-1185">Reference proteome</keyword>
<name>A0A8H6RUV2_9PEZI</name>
<dbReference type="InterPro" id="IPR020846">
    <property type="entry name" value="MFS_dom"/>
</dbReference>
<dbReference type="InterPro" id="IPR005828">
    <property type="entry name" value="MFS_sugar_transport-like"/>
</dbReference>
<evidence type="ECO:0000256" key="10">
    <source>
        <dbReference type="SAM" id="Phobius"/>
    </source>
</evidence>
<feature type="domain" description="Major facilitator superfamily (MFS) profile" evidence="11">
    <location>
        <begin position="65"/>
        <end position="508"/>
    </location>
</feature>
<dbReference type="SUPFAM" id="SSF103473">
    <property type="entry name" value="MFS general substrate transporter"/>
    <property type="match status" value="1"/>
</dbReference>
<evidence type="ECO:0000256" key="9">
    <source>
        <dbReference type="SAM" id="MobiDB-lite"/>
    </source>
</evidence>
<dbReference type="FunFam" id="1.20.1250.20:FF:000149">
    <property type="entry name" value="MFS transporter, SP family, general alpha glucoside:H+ symporter"/>
    <property type="match status" value="1"/>
</dbReference>
<feature type="transmembrane region" description="Helical" evidence="10">
    <location>
        <begin position="357"/>
        <end position="379"/>
    </location>
</feature>
<dbReference type="GO" id="GO:0000023">
    <property type="term" value="P:maltose metabolic process"/>
    <property type="evidence" value="ECO:0007669"/>
    <property type="project" value="UniProtKB-KW"/>
</dbReference>
<evidence type="ECO:0000313" key="13">
    <source>
        <dbReference type="Proteomes" id="UP000660729"/>
    </source>
</evidence>
<sequence>MATNALPARGGSVSTERRASVTVQDAGKLPAVDATTAEEAARATASETSMTLLQGLKTYPKAVGWSILLSTCIIMEGFDIVLINSLYALPAFQRYFGDRQADGSYGISAAWQSGLSNGALVGEILGLFVTGTIAERFGYKKTMIGALAMLACCIFLLFFAQNLPMLLVGEILCGLPWGTFQTLTTTYASEVCPVALRPYLTTYVNLCWVLGQFLSSAVLKGVSGKTGEIGFRLPYGLQWIWPVPLIVGIALAPESPWWLVRKGRNEDAKKQLLRLTSRNQVDFDPDATISMMKYTNELEKEHLAGANYLDCFKGVNLRRTEIVTFIWAIQTFCGASSMIGFSTYFFTQAGLDTSHAFSMSLGLYALGAVGTLSSWFLMGWFGRRTLYFWGLIGMSAVLILIGGLGISKSSGAQWGIAAMMLVYTLVYDATVGPVCYSLVAELPSTRLRNKTVVLARNLYNVTGIIANILTPHMLNPDSWNWGAKAGFFWGGACALCALWCFFRLPEPKGRTYAELDVLFQAKVSARNFKSTDVVALGGFASGNDLGNEKSSMDKGAVQHEVEAVERV</sequence>
<feature type="transmembrane region" description="Helical" evidence="10">
    <location>
        <begin position="451"/>
        <end position="469"/>
    </location>
</feature>
<feature type="transmembrane region" description="Helical" evidence="10">
    <location>
        <begin position="322"/>
        <end position="345"/>
    </location>
</feature>
<dbReference type="InterPro" id="IPR036259">
    <property type="entry name" value="MFS_trans_sf"/>
</dbReference>
<keyword evidence="6 10" id="KW-0472">Membrane</keyword>
<evidence type="ECO:0000256" key="2">
    <source>
        <dbReference type="ARBA" id="ARBA00010992"/>
    </source>
</evidence>
<feature type="transmembrane region" description="Helical" evidence="10">
    <location>
        <begin position="412"/>
        <end position="439"/>
    </location>
</feature>
<dbReference type="PROSITE" id="PS00217">
    <property type="entry name" value="SUGAR_TRANSPORT_2"/>
    <property type="match status" value="1"/>
</dbReference>
<protein>
    <submittedName>
        <fullName evidence="12">Maltose permease MAL61</fullName>
    </submittedName>
</protein>
<feature type="region of interest" description="Disordered" evidence="9">
    <location>
        <begin position="1"/>
        <end position="20"/>
    </location>
</feature>
<keyword evidence="5 10" id="KW-1133">Transmembrane helix</keyword>
<dbReference type="InterPro" id="IPR003663">
    <property type="entry name" value="Sugar/inositol_transpt"/>
</dbReference>
<dbReference type="EMBL" id="JABCIY010000015">
    <property type="protein sequence ID" value="KAF7197333.1"/>
    <property type="molecule type" value="Genomic_DNA"/>
</dbReference>
<evidence type="ECO:0000313" key="12">
    <source>
        <dbReference type="EMBL" id="KAF7197333.1"/>
    </source>
</evidence>
<keyword evidence="4 10" id="KW-0812">Transmembrane</keyword>
<feature type="transmembrane region" description="Helical" evidence="10">
    <location>
        <begin position="481"/>
        <end position="502"/>
    </location>
</feature>
<evidence type="ECO:0000256" key="1">
    <source>
        <dbReference type="ARBA" id="ARBA00004141"/>
    </source>
</evidence>
<evidence type="ECO:0000256" key="4">
    <source>
        <dbReference type="ARBA" id="ARBA00022692"/>
    </source>
</evidence>
<dbReference type="InterPro" id="IPR005829">
    <property type="entry name" value="Sugar_transporter_CS"/>
</dbReference>
<dbReference type="GO" id="GO:0016020">
    <property type="term" value="C:membrane"/>
    <property type="evidence" value="ECO:0007669"/>
    <property type="project" value="UniProtKB-SubCell"/>
</dbReference>
<dbReference type="OrthoDB" id="6612291at2759"/>
<evidence type="ECO:0000256" key="3">
    <source>
        <dbReference type="ARBA" id="ARBA00022448"/>
    </source>
</evidence>
<dbReference type="PROSITE" id="PS50850">
    <property type="entry name" value="MFS"/>
    <property type="match status" value="1"/>
</dbReference>
<dbReference type="NCBIfam" id="TIGR00879">
    <property type="entry name" value="SP"/>
    <property type="match status" value="1"/>
</dbReference>
<comment type="caution">
    <text evidence="12">The sequence shown here is derived from an EMBL/GenBank/DDBJ whole genome shotgun (WGS) entry which is preliminary data.</text>
</comment>
<feature type="transmembrane region" description="Helical" evidence="10">
    <location>
        <begin position="386"/>
        <end position="406"/>
    </location>
</feature>